<dbReference type="AlphaFoldDB" id="A0A3D9H877"/>
<evidence type="ECO:0000256" key="1">
    <source>
        <dbReference type="SAM" id="SignalP"/>
    </source>
</evidence>
<gene>
    <name evidence="2" type="ORF">DFQ10_10243</name>
</gene>
<feature type="chain" id="PRO_5017634823" description="Nicotinate-nucleotide adenylyltransferase" evidence="1">
    <location>
        <begin position="20"/>
        <end position="170"/>
    </location>
</feature>
<dbReference type="RefSeq" id="WP_115816493.1">
    <property type="nucleotide sequence ID" value="NZ_QRDV01000002.1"/>
</dbReference>
<dbReference type="EMBL" id="QRDV01000002">
    <property type="protein sequence ID" value="RED45176.1"/>
    <property type="molecule type" value="Genomic_DNA"/>
</dbReference>
<evidence type="ECO:0000313" key="3">
    <source>
        <dbReference type="Proteomes" id="UP000256980"/>
    </source>
</evidence>
<evidence type="ECO:0000313" key="2">
    <source>
        <dbReference type="EMBL" id="RED45176.1"/>
    </source>
</evidence>
<dbReference type="Proteomes" id="UP000256980">
    <property type="component" value="Unassembled WGS sequence"/>
</dbReference>
<accession>A0A3D9H877</accession>
<evidence type="ECO:0008006" key="4">
    <source>
        <dbReference type="Google" id="ProtNLM"/>
    </source>
</evidence>
<keyword evidence="1" id="KW-0732">Signal</keyword>
<keyword evidence="3" id="KW-1185">Reference proteome</keyword>
<dbReference type="SUPFAM" id="SSF160574">
    <property type="entry name" value="BT0923-like"/>
    <property type="match status" value="1"/>
</dbReference>
<comment type="caution">
    <text evidence="2">The sequence shown here is derived from an EMBL/GenBank/DDBJ whole genome shotgun (WGS) entry which is preliminary data.</text>
</comment>
<protein>
    <recommendedName>
        <fullName evidence="4">Nicotinate-nucleotide adenylyltransferase</fullName>
    </recommendedName>
</protein>
<proteinExistence type="predicted"/>
<dbReference type="OrthoDB" id="1428473at2"/>
<reference evidence="2 3" key="1">
    <citation type="submission" date="2018-07" db="EMBL/GenBank/DDBJ databases">
        <title>Genomic Encyclopedia of Type Strains, Phase III (KMG-III): the genomes of soil and plant-associated and newly described type strains.</title>
        <authorList>
            <person name="Whitman W."/>
        </authorList>
    </citation>
    <scope>NUCLEOTIDE SEQUENCE [LARGE SCALE GENOMIC DNA]</scope>
    <source>
        <strain evidence="2 3">CECT 7946</strain>
    </source>
</reference>
<organism evidence="2 3">
    <name type="scientific">Winogradskyella eximia</name>
    <dbReference type="NCBI Taxonomy" id="262006"/>
    <lineage>
        <taxon>Bacteria</taxon>
        <taxon>Pseudomonadati</taxon>
        <taxon>Bacteroidota</taxon>
        <taxon>Flavobacteriia</taxon>
        <taxon>Flavobacteriales</taxon>
        <taxon>Flavobacteriaceae</taxon>
        <taxon>Winogradskyella</taxon>
    </lineage>
</organism>
<name>A0A3D9H877_9FLAO</name>
<feature type="signal peptide" evidence="1">
    <location>
        <begin position="1"/>
        <end position="19"/>
    </location>
</feature>
<sequence length="170" mass="19337">MKKILLGLCILGLTNLISAQNDLAMATDNDNDITIKTSKIKNESYLMSNTNETKQLAVRIKKLQKIAAAYDISKESIYSKKKSITYDVVFEASENYIKAVYDHNGVIISSEEYYEDVRIPYVLTSQLAKDYPGWSFDKSNCKIFYSKEGASKFTYKIVLKKGNKSKLITR</sequence>